<feature type="transmembrane region" description="Helical" evidence="2">
    <location>
        <begin position="908"/>
        <end position="924"/>
    </location>
</feature>
<organism evidence="3 4">
    <name type="scientific">Halobacillus litoralis</name>
    <dbReference type="NCBI Taxonomy" id="45668"/>
    <lineage>
        <taxon>Bacteria</taxon>
        <taxon>Bacillati</taxon>
        <taxon>Bacillota</taxon>
        <taxon>Bacilli</taxon>
        <taxon>Bacillales</taxon>
        <taxon>Bacillaceae</taxon>
        <taxon>Halobacillus</taxon>
    </lineage>
</organism>
<keyword evidence="2" id="KW-1133">Transmembrane helix</keyword>
<dbReference type="EMBL" id="WMEZ01000003">
    <property type="protein sequence ID" value="MYL50037.1"/>
    <property type="molecule type" value="Genomic_DNA"/>
</dbReference>
<keyword evidence="2" id="KW-0472">Membrane</keyword>
<keyword evidence="2" id="KW-0812">Transmembrane</keyword>
<feature type="transmembrane region" description="Helical" evidence="2">
    <location>
        <begin position="318"/>
        <end position="334"/>
    </location>
</feature>
<gene>
    <name evidence="3" type="ORF">GLV98_11110</name>
</gene>
<feature type="transmembrane region" description="Helical" evidence="2">
    <location>
        <begin position="1088"/>
        <end position="1107"/>
    </location>
</feature>
<feature type="transmembrane region" description="Helical" evidence="2">
    <location>
        <begin position="530"/>
        <end position="548"/>
    </location>
</feature>
<feature type="transmembrane region" description="Helical" evidence="2">
    <location>
        <begin position="501"/>
        <end position="518"/>
    </location>
</feature>
<feature type="region of interest" description="Disordered" evidence="1">
    <location>
        <begin position="44"/>
        <end position="83"/>
    </location>
</feature>
<feature type="transmembrane region" description="Helical" evidence="2">
    <location>
        <begin position="187"/>
        <end position="206"/>
    </location>
</feature>
<feature type="transmembrane region" description="Helical" evidence="2">
    <location>
        <begin position="1065"/>
        <end position="1082"/>
    </location>
</feature>
<feature type="transmembrane region" description="Helical" evidence="2">
    <location>
        <begin position="593"/>
        <end position="611"/>
    </location>
</feature>
<feature type="transmembrane region" description="Helical" evidence="2">
    <location>
        <begin position="986"/>
        <end position="1003"/>
    </location>
</feature>
<protein>
    <recommendedName>
        <fullName evidence="5">DUF2157 domain-containing protein</fullName>
    </recommendedName>
</protein>
<feature type="transmembrane region" description="Helical" evidence="2">
    <location>
        <begin position="238"/>
        <end position="257"/>
    </location>
</feature>
<feature type="transmembrane region" description="Helical" evidence="2">
    <location>
        <begin position="400"/>
        <end position="417"/>
    </location>
</feature>
<feature type="transmembrane region" description="Helical" evidence="2">
    <location>
        <begin position="479"/>
        <end position="495"/>
    </location>
</feature>
<feature type="transmembrane region" description="Helical" evidence="2">
    <location>
        <begin position="780"/>
        <end position="797"/>
    </location>
</feature>
<feature type="transmembrane region" description="Helical" evidence="2">
    <location>
        <begin position="118"/>
        <end position="139"/>
    </location>
</feature>
<feature type="transmembrane region" description="Helical" evidence="2">
    <location>
        <begin position="878"/>
        <end position="896"/>
    </location>
</feature>
<feature type="transmembrane region" description="Helical" evidence="2">
    <location>
        <begin position="295"/>
        <end position="313"/>
    </location>
</feature>
<feature type="transmembrane region" description="Helical" evidence="2">
    <location>
        <begin position="930"/>
        <end position="947"/>
    </location>
</feature>
<dbReference type="OrthoDB" id="1815069at2"/>
<feature type="transmembrane region" description="Helical" evidence="2">
    <location>
        <begin position="424"/>
        <end position="441"/>
    </location>
</feature>
<feature type="transmembrane region" description="Helical" evidence="2">
    <location>
        <begin position="852"/>
        <end position="872"/>
    </location>
</feature>
<feature type="transmembrane region" description="Helical" evidence="2">
    <location>
        <begin position="447"/>
        <end position="467"/>
    </location>
</feature>
<feature type="transmembrane region" description="Helical" evidence="2">
    <location>
        <begin position="92"/>
        <end position="112"/>
    </location>
</feature>
<evidence type="ECO:0000313" key="4">
    <source>
        <dbReference type="Proteomes" id="UP000447393"/>
    </source>
</evidence>
<feature type="transmembrane region" description="Helical" evidence="2">
    <location>
        <begin position="340"/>
        <end position="361"/>
    </location>
</feature>
<comment type="caution">
    <text evidence="3">The sequence shown here is derived from an EMBL/GenBank/DDBJ whole genome shotgun (WGS) entry which is preliminary data.</text>
</comment>
<feature type="transmembrane region" description="Helical" evidence="2">
    <location>
        <begin position="725"/>
        <end position="744"/>
    </location>
</feature>
<feature type="transmembrane region" description="Helical" evidence="2">
    <location>
        <begin position="751"/>
        <end position="768"/>
    </location>
</feature>
<reference evidence="3 4" key="1">
    <citation type="submission" date="2019-11" db="EMBL/GenBank/DDBJ databases">
        <title>Genome sequences of 17 halophilic strains isolated from different environments.</title>
        <authorList>
            <person name="Furrow R.E."/>
        </authorList>
    </citation>
    <scope>NUCLEOTIDE SEQUENCE [LARGE SCALE GENOMIC DNA]</scope>
    <source>
        <strain evidence="3 4">22505_10_Sand</strain>
    </source>
</reference>
<evidence type="ECO:0008006" key="5">
    <source>
        <dbReference type="Google" id="ProtNLM"/>
    </source>
</evidence>
<feature type="transmembrane region" description="Helical" evidence="2">
    <location>
        <begin position="670"/>
        <end position="687"/>
    </location>
</feature>
<feature type="transmembrane region" description="Helical" evidence="2">
    <location>
        <begin position="829"/>
        <end position="845"/>
    </location>
</feature>
<feature type="transmembrane region" description="Helical" evidence="2">
    <location>
        <begin position="1015"/>
        <end position="1032"/>
    </location>
</feature>
<proteinExistence type="predicted"/>
<evidence type="ECO:0000313" key="3">
    <source>
        <dbReference type="EMBL" id="MYL50037.1"/>
    </source>
</evidence>
<feature type="transmembrane region" description="Helical" evidence="2">
    <location>
        <begin position="560"/>
        <end position="581"/>
    </location>
</feature>
<feature type="transmembrane region" description="Helical" evidence="2">
    <location>
        <begin position="642"/>
        <end position="658"/>
    </location>
</feature>
<name>A0A845E2P6_9BACI</name>
<feature type="transmembrane region" description="Helical" evidence="2">
    <location>
        <begin position="213"/>
        <end position="232"/>
    </location>
</feature>
<dbReference type="AlphaFoldDB" id="A0A845E2P6"/>
<evidence type="ECO:0000256" key="1">
    <source>
        <dbReference type="SAM" id="MobiDB-lite"/>
    </source>
</evidence>
<feature type="transmembrane region" description="Helical" evidence="2">
    <location>
        <begin position="1038"/>
        <end position="1058"/>
    </location>
</feature>
<feature type="transmembrane region" description="Helical" evidence="2">
    <location>
        <begin position="370"/>
        <end position="388"/>
    </location>
</feature>
<evidence type="ECO:0000256" key="2">
    <source>
        <dbReference type="SAM" id="Phobius"/>
    </source>
</evidence>
<feature type="transmembrane region" description="Helical" evidence="2">
    <location>
        <begin position="699"/>
        <end position="719"/>
    </location>
</feature>
<dbReference type="Proteomes" id="UP000447393">
    <property type="component" value="Unassembled WGS sequence"/>
</dbReference>
<accession>A0A845E2P6</accession>
<feature type="transmembrane region" description="Helical" evidence="2">
    <location>
        <begin position="151"/>
        <end position="172"/>
    </location>
</feature>
<feature type="transmembrane region" description="Helical" evidence="2">
    <location>
        <begin position="804"/>
        <end position="823"/>
    </location>
</feature>
<sequence>MGALSKEEKQKVFREQLNHLKENGYITDQEFSRLMQAQGAYLADYESPETSQGIEKEEVQPESVRQPKPAPKPKPVKKKKARTPEQIRERNITWTLILGVSILLITGLIVATSQWDQMGAATKVVSISCVSLFFFALSYGTGRFLKIKQTAFAFLTLGSLLIPIIIVAIGYFELFGTYLSLNGEGRHLLGLMGTAIPLPLYVRHVFVHRSRLYVWISLLFLSLSIGFMLGALPLSLDAFYLGLMLYNAGLLVAYIRLRNKNQLQLFIKELPLFAQLNLVISTLLMLFFFENEVFYSFNLLLTASVYMAMVFVYKTKEYQFVFSVMLVYAVYQLVDNTPLYAVDSLVYALVGLLYLGFAYAFRNHTFIEKVFRWTSGIVSFLTFIYITYESILIKEQSSSWLLLAAYVVIMVHYIVLSNVTNHTIFMYLAPVFFFVSSAQLWDLIQTGPWFFFLFTAASLLFLYGGIWTKVKWLQVLKDSNLYTSLFMLTGCLYFALYDLQYGYSAVMLLIVSLLSYFVKKSAAHADLKHTAVWVLPSGLVAASAIFYQKFLEWVPAYSEGYSISFHMALTGVLLLGLHYGWKKAEEGDFQMSTFYIAQGTYVAAMLILLVDDGVDPMVVRPLLLLAGIGMMYLLVRYSQKTYYWSFVSVASLAFYTSLIEPLRIDSFSNVLMYMIFAPVLLIVIGEWGEKKSKGMRPHFYLLGHIVQPFLVLLVLLDQLGTENVHPILLLIPLAVYVFSALKAGRESGTKTMLYAALTTGYFLVVTLPKELGWDEIPYEYAFLASSFLYAVLWFFVSAEWKKRIEWYIIPFSILGLFVVISDVPFEADGEWLLVIAYTIFNLFFLHQRPWPLVRFVPLILTFALWEKLRVFWTDMDMSVVLALGIVILLGAGKLLEKRLIGPGINVDAYTWTALLYIGYLNLYTLWDESVWIRILPVVLLSLWFYLGGKKWNENFLRNVFYTGAAASLYGAYLMIVAAHNEYIPDLIMAEIQTLPVLLVLAFLRKNIWSASAETMNYVQFAALLFISGYLVLDAIQSHTIWDAWIIGGLSLASMVAGMQFRIKSYFLVGMGVLIFNIIYQTRPYWGNVPWWVYLLIAGLVLIGIASYNEWQKQRSESEKPVEQKWKKLWRSFKKWQ</sequence>
<dbReference type="RefSeq" id="WP_160915086.1">
    <property type="nucleotide sequence ID" value="NZ_WMEZ01000003.1"/>
</dbReference>
<feature type="transmembrane region" description="Helical" evidence="2">
    <location>
        <begin position="617"/>
        <end position="635"/>
    </location>
</feature>
<feature type="transmembrane region" description="Helical" evidence="2">
    <location>
        <begin position="269"/>
        <end position="289"/>
    </location>
</feature>
<feature type="transmembrane region" description="Helical" evidence="2">
    <location>
        <begin position="959"/>
        <end position="980"/>
    </location>
</feature>